<comment type="subcellular location">
    <subcellularLocation>
        <location evidence="1">Cell outer membrane</location>
        <topology evidence="1">Multi-pass membrane protein</topology>
    </subcellularLocation>
</comment>
<evidence type="ECO:0000256" key="4">
    <source>
        <dbReference type="ARBA" id="ARBA00023136"/>
    </source>
</evidence>
<gene>
    <name evidence="7" type="ORF">UFOPK3772_03461</name>
</gene>
<dbReference type="AlphaFoldDB" id="A0A6J7M307"/>
<dbReference type="PROSITE" id="PS00430">
    <property type="entry name" value="TONB_DEPENDENT_REC_1"/>
    <property type="match status" value="1"/>
</dbReference>
<dbReference type="GO" id="GO:0015344">
    <property type="term" value="F:siderophore uptake transmembrane transporter activity"/>
    <property type="evidence" value="ECO:0007669"/>
    <property type="project" value="TreeGrafter"/>
</dbReference>
<evidence type="ECO:0000313" key="7">
    <source>
        <dbReference type="EMBL" id="CAB4971984.1"/>
    </source>
</evidence>
<keyword evidence="3" id="KW-0812">Transmembrane</keyword>
<dbReference type="Pfam" id="PF25183">
    <property type="entry name" value="OMP_b-brl_4"/>
    <property type="match status" value="1"/>
</dbReference>
<dbReference type="InterPro" id="IPR008969">
    <property type="entry name" value="CarboxyPept-like_regulatory"/>
</dbReference>
<dbReference type="PANTHER" id="PTHR30069:SF46">
    <property type="entry name" value="OAR PROTEIN"/>
    <property type="match status" value="1"/>
</dbReference>
<feature type="domain" description="TonB-dependent transporter Oar-like beta-barrel" evidence="6">
    <location>
        <begin position="221"/>
        <end position="1128"/>
    </location>
</feature>
<dbReference type="GO" id="GO:0044718">
    <property type="term" value="P:siderophore transmembrane transport"/>
    <property type="evidence" value="ECO:0007669"/>
    <property type="project" value="TreeGrafter"/>
</dbReference>
<dbReference type="EMBL" id="CAFBNE010000209">
    <property type="protein sequence ID" value="CAB4971984.1"/>
    <property type="molecule type" value="Genomic_DNA"/>
</dbReference>
<evidence type="ECO:0000259" key="6">
    <source>
        <dbReference type="Pfam" id="PF25183"/>
    </source>
</evidence>
<keyword evidence="2" id="KW-0813">Transport</keyword>
<reference evidence="7" key="1">
    <citation type="submission" date="2020-05" db="EMBL/GenBank/DDBJ databases">
        <authorList>
            <person name="Chiriac C."/>
            <person name="Salcher M."/>
            <person name="Ghai R."/>
            <person name="Kavagutti S V."/>
        </authorList>
    </citation>
    <scope>NUCLEOTIDE SEQUENCE</scope>
</reference>
<dbReference type="InterPro" id="IPR057601">
    <property type="entry name" value="Oar-like_b-barrel"/>
</dbReference>
<sequence>MFAQTASVSGRVLDPSGGLIPGAKVTVRALATNIETSAESTDAGLYVLPALRPGAYEVRATKDGFQTLRQSGLQLEVQQVAKLDLTLQVGQVNDTVTVEAQSVVLESESGTLGQVIQSKQVTDLPLLGRNTYALAALVPGVRPSVGVNNIVVDQISTVAYAINGQRPNANDFLLDGAPNSAASQNQPVINMNPDAVQEFKVETNSFSAEFGRASGGVFNVVSKSGSNQYHFSLYEFLRNNKLNANDFFANQTGQKPPPFKYNQFGGTLGGPVTIPKIYDGHNKTFFFVSIESVRFVQGITFLGSMPRPQELAGDFNNTRVASGAVVTIYDPLTTRANPNGAGSIRTPFPGNVIPANRINPVSQKASAFFPTPNTAGNAITGVNNYARTDGSHISKDTVSYRVDHYFTQNNRFFARYSADDSPWTRASAYGNNPASPVAGRQTFGRRNAVIEDSQVFNATLLMTGRLSMTRLSNFRPSFSEPYDITTLGFPSAFAAQLVPRAFPFFNISGYSVSASIPNVISGGTLGATDVIRLGNTAWAAQYNVTKSLARHTLKAGSEYRVIQFNNLQTGANTPGFVFDRAFTQGPDPTAATAAGGAALASFLLGNPASGSVLPSPGVANQTKYYGAFVQDTYRVNSRLTLNLGLRWEMESPRTDRFNQLTNFDYAATPPLSNTGLNLRGALTFVGVNGLPRSNTKYDPNNYAPRLGFAWQLTPKTIIRGGGGLFYSSITGIGSGPSAFGISGFQSQTNMVSAAPDGLTPLNTLTNPYPSGILQPSGSSLGSATLLGQAIAFTDRGNVSPYSEQWNFNIQRQLPFTTLFEVGYMGSHGLKLPQSITLNQLPASALAQTAALRTQVTNPFFGQIASGALAGRTISAAQLLRPFPQFDTVTSANATWASSVYHSLTVKAEKRYGKGLTVMAAYTYSKVMDYSINSFGGENVNGGAFQNFQNLRHERSVSALDQTNRFVFNTVYEVPLFRKSHGLTNKVLAGWEVGVIVNVYDGVPLGMTSAVNNTFSQGGGQRPNWTGVSAALPSPTVQKWFDTSQFTAPPAYTFGNAARTLSGLRGSPARQADLSAIKNTHLNEHLNLQFRAEFFNLTNTPRFSPPNTVQGNAVFGVVSTMENQPRIIQFALKLLF</sequence>
<dbReference type="SUPFAM" id="SSF56935">
    <property type="entry name" value="Porins"/>
    <property type="match status" value="1"/>
</dbReference>
<dbReference type="Gene3D" id="2.40.170.20">
    <property type="entry name" value="TonB-dependent receptor, beta-barrel domain"/>
    <property type="match status" value="1"/>
</dbReference>
<keyword evidence="4" id="KW-0472">Membrane</keyword>
<dbReference type="Gene3D" id="2.60.40.1120">
    <property type="entry name" value="Carboxypeptidase-like, regulatory domain"/>
    <property type="match status" value="1"/>
</dbReference>
<evidence type="ECO:0000256" key="2">
    <source>
        <dbReference type="ARBA" id="ARBA00022448"/>
    </source>
</evidence>
<dbReference type="InterPro" id="IPR036942">
    <property type="entry name" value="Beta-barrel_TonB_sf"/>
</dbReference>
<proteinExistence type="predicted"/>
<keyword evidence="5" id="KW-0998">Cell outer membrane</keyword>
<accession>A0A6J7M307</accession>
<protein>
    <submittedName>
        <fullName evidence="7">Unannotated protein</fullName>
    </submittedName>
</protein>
<dbReference type="GO" id="GO:0009279">
    <property type="term" value="C:cell outer membrane"/>
    <property type="evidence" value="ECO:0007669"/>
    <property type="project" value="UniProtKB-SubCell"/>
</dbReference>
<dbReference type="InterPro" id="IPR039426">
    <property type="entry name" value="TonB-dep_rcpt-like"/>
</dbReference>
<evidence type="ECO:0000256" key="5">
    <source>
        <dbReference type="ARBA" id="ARBA00023237"/>
    </source>
</evidence>
<organism evidence="7">
    <name type="scientific">freshwater metagenome</name>
    <dbReference type="NCBI Taxonomy" id="449393"/>
    <lineage>
        <taxon>unclassified sequences</taxon>
        <taxon>metagenomes</taxon>
        <taxon>ecological metagenomes</taxon>
    </lineage>
</organism>
<dbReference type="Pfam" id="PF13620">
    <property type="entry name" value="CarboxypepD_reg"/>
    <property type="match status" value="1"/>
</dbReference>
<dbReference type="PANTHER" id="PTHR30069">
    <property type="entry name" value="TONB-DEPENDENT OUTER MEMBRANE RECEPTOR"/>
    <property type="match status" value="1"/>
</dbReference>
<evidence type="ECO:0000256" key="3">
    <source>
        <dbReference type="ARBA" id="ARBA00022692"/>
    </source>
</evidence>
<evidence type="ECO:0000256" key="1">
    <source>
        <dbReference type="ARBA" id="ARBA00004571"/>
    </source>
</evidence>
<name>A0A6J7M307_9ZZZZ</name>
<dbReference type="InterPro" id="IPR010916">
    <property type="entry name" value="TonB_box_CS"/>
</dbReference>
<dbReference type="SUPFAM" id="SSF49464">
    <property type="entry name" value="Carboxypeptidase regulatory domain-like"/>
    <property type="match status" value="1"/>
</dbReference>